<keyword evidence="6" id="KW-0012">Acyltransferase</keyword>
<dbReference type="CDD" id="cd07984">
    <property type="entry name" value="LPLAT_LABLAT-like"/>
    <property type="match status" value="1"/>
</dbReference>
<dbReference type="Pfam" id="PF03279">
    <property type="entry name" value="Lip_A_acyltrans"/>
    <property type="match status" value="1"/>
</dbReference>
<dbReference type="Proteomes" id="UP000250918">
    <property type="component" value="Unassembled WGS sequence"/>
</dbReference>
<evidence type="ECO:0000256" key="3">
    <source>
        <dbReference type="ARBA" id="ARBA00022519"/>
    </source>
</evidence>
<evidence type="ECO:0000313" key="7">
    <source>
        <dbReference type="EMBL" id="PWB69665.1"/>
    </source>
</evidence>
<dbReference type="AlphaFoldDB" id="A0A855WY22"/>
<evidence type="ECO:0000256" key="6">
    <source>
        <dbReference type="ARBA" id="ARBA00023315"/>
    </source>
</evidence>
<keyword evidence="2" id="KW-1003">Cell membrane</keyword>
<evidence type="ECO:0000256" key="5">
    <source>
        <dbReference type="ARBA" id="ARBA00023136"/>
    </source>
</evidence>
<dbReference type="GO" id="GO:0005886">
    <property type="term" value="C:plasma membrane"/>
    <property type="evidence" value="ECO:0007669"/>
    <property type="project" value="UniProtKB-SubCell"/>
</dbReference>
<keyword evidence="4" id="KW-0808">Transferase</keyword>
<dbReference type="GO" id="GO:0009247">
    <property type="term" value="P:glycolipid biosynthetic process"/>
    <property type="evidence" value="ECO:0007669"/>
    <property type="project" value="UniProtKB-ARBA"/>
</dbReference>
<reference evidence="7 8" key="1">
    <citation type="journal article" date="2018" name="ISME J.">
        <title>A methanotrophic archaeon couples anaerobic oxidation of methane to Fe(III) reduction.</title>
        <authorList>
            <person name="Cai C."/>
            <person name="Leu A.O."/>
            <person name="Xie G.J."/>
            <person name="Guo J."/>
            <person name="Feng Y."/>
            <person name="Zhao J.X."/>
            <person name="Tyson G.W."/>
            <person name="Yuan Z."/>
            <person name="Hu S."/>
        </authorList>
    </citation>
    <scope>NUCLEOTIDE SEQUENCE [LARGE SCALE GENOMIC DNA]</scope>
    <source>
        <strain evidence="7">FeB_12</strain>
    </source>
</reference>
<proteinExistence type="predicted"/>
<protein>
    <recommendedName>
        <fullName evidence="9">Lipid A biosynthesis acyltransferase</fullName>
    </recommendedName>
</protein>
<dbReference type="PIRSF" id="PIRSF026649">
    <property type="entry name" value="MsbB"/>
    <property type="match status" value="1"/>
</dbReference>
<name>A0A855WY22_9BACT</name>
<evidence type="ECO:0000256" key="4">
    <source>
        <dbReference type="ARBA" id="ARBA00022679"/>
    </source>
</evidence>
<gene>
    <name evidence="7" type="ORF">C3F09_10185</name>
</gene>
<evidence type="ECO:0000256" key="2">
    <source>
        <dbReference type="ARBA" id="ARBA00022475"/>
    </source>
</evidence>
<comment type="caution">
    <text evidence="7">The sequence shown here is derived from an EMBL/GenBank/DDBJ whole genome shotgun (WGS) entry which is preliminary data.</text>
</comment>
<organism evidence="7 8">
    <name type="scientific">candidate division GN15 bacterium</name>
    <dbReference type="NCBI Taxonomy" id="2072418"/>
    <lineage>
        <taxon>Bacteria</taxon>
        <taxon>candidate division GN15</taxon>
    </lineage>
</organism>
<dbReference type="EMBL" id="PQAP01000167">
    <property type="protein sequence ID" value="PWB69665.1"/>
    <property type="molecule type" value="Genomic_DNA"/>
</dbReference>
<dbReference type="GO" id="GO:0016746">
    <property type="term" value="F:acyltransferase activity"/>
    <property type="evidence" value="ECO:0007669"/>
    <property type="project" value="UniProtKB-KW"/>
</dbReference>
<dbReference type="InterPro" id="IPR004960">
    <property type="entry name" value="LipA_acyltrans"/>
</dbReference>
<dbReference type="PANTHER" id="PTHR30606:SF10">
    <property type="entry name" value="PHOSPHATIDYLINOSITOL MANNOSIDE ACYLTRANSFERASE"/>
    <property type="match status" value="1"/>
</dbReference>
<keyword evidence="5" id="KW-0472">Membrane</keyword>
<comment type="subcellular location">
    <subcellularLocation>
        <location evidence="1">Cell inner membrane</location>
    </subcellularLocation>
</comment>
<evidence type="ECO:0000313" key="8">
    <source>
        <dbReference type="Proteomes" id="UP000250918"/>
    </source>
</evidence>
<dbReference type="PANTHER" id="PTHR30606">
    <property type="entry name" value="LIPID A BIOSYNTHESIS LAUROYL ACYLTRANSFERASE"/>
    <property type="match status" value="1"/>
</dbReference>
<accession>A0A855WY22</accession>
<evidence type="ECO:0000256" key="1">
    <source>
        <dbReference type="ARBA" id="ARBA00004533"/>
    </source>
</evidence>
<evidence type="ECO:0008006" key="9">
    <source>
        <dbReference type="Google" id="ProtNLM"/>
    </source>
</evidence>
<sequence>MATLSQNLEYAAALTGVKLARLLSPKAADRLGTGLGNLAYRVLTSRRRIALENLERALGEQLSAEERTHVTQGVFRNIGRSLVEFSRFGKTTLDDVRRMVTGPGEELFARAQAEGKGGIVVTAHFGNWEMLGIWVAACGYPIDFLIGTQHNQKVDSLLVGFRKAMGVDIIRLSTSSRQVFKALKANHITGLVSDQHAASGGVVLDFMGRKASTPRGPALFSIRTGAPLIPLLLRRERYDRHVVIPGQLIYPPNSGDEEADIAAMTGAYTGFFEENIRKYPDQWMWTHRRWKVPDNWVAENQPARS</sequence>
<keyword evidence="3" id="KW-0997">Cell inner membrane</keyword>